<keyword evidence="2" id="KW-1185">Reference proteome</keyword>
<organism evidence="1 2">
    <name type="scientific">Anaerofilum hominis</name>
    <dbReference type="NCBI Taxonomy" id="2763016"/>
    <lineage>
        <taxon>Bacteria</taxon>
        <taxon>Bacillati</taxon>
        <taxon>Bacillota</taxon>
        <taxon>Clostridia</taxon>
        <taxon>Eubacteriales</taxon>
        <taxon>Oscillospiraceae</taxon>
        <taxon>Anaerofilum</taxon>
    </lineage>
</organism>
<accession>A0A923I9J3</accession>
<keyword evidence="1" id="KW-0378">Hydrolase</keyword>
<dbReference type="Pfam" id="PF14196">
    <property type="entry name" value="ATC_hydrolase"/>
    <property type="match status" value="1"/>
</dbReference>
<comment type="caution">
    <text evidence="1">The sequence shown here is derived from an EMBL/GenBank/DDBJ whole genome shotgun (WGS) entry which is preliminary data.</text>
</comment>
<gene>
    <name evidence="1" type="ORF">H8S23_04555</name>
</gene>
<evidence type="ECO:0000313" key="2">
    <source>
        <dbReference type="Proteomes" id="UP000659630"/>
    </source>
</evidence>
<dbReference type="AlphaFoldDB" id="A0A923I9J3"/>
<name>A0A923I9J3_9FIRM</name>
<dbReference type="EMBL" id="JACONZ010000001">
    <property type="protein sequence ID" value="MBC5580768.1"/>
    <property type="molecule type" value="Genomic_DNA"/>
</dbReference>
<evidence type="ECO:0000313" key="1">
    <source>
        <dbReference type="EMBL" id="MBC5580768.1"/>
    </source>
</evidence>
<dbReference type="Proteomes" id="UP000659630">
    <property type="component" value="Unassembled WGS sequence"/>
</dbReference>
<dbReference type="RefSeq" id="WP_186887098.1">
    <property type="nucleotide sequence ID" value="NZ_JACONZ010000001.1"/>
</dbReference>
<reference evidence="1" key="1">
    <citation type="submission" date="2020-08" db="EMBL/GenBank/DDBJ databases">
        <title>Genome public.</title>
        <authorList>
            <person name="Liu C."/>
            <person name="Sun Q."/>
        </authorList>
    </citation>
    <scope>NUCLEOTIDE SEQUENCE</scope>
    <source>
        <strain evidence="1">BX8</strain>
    </source>
</reference>
<dbReference type="GO" id="GO:0016787">
    <property type="term" value="F:hydrolase activity"/>
    <property type="evidence" value="ECO:0007669"/>
    <property type="project" value="UniProtKB-KW"/>
</dbReference>
<dbReference type="InterPro" id="IPR026002">
    <property type="entry name" value="ATC_hydrolase-like"/>
</dbReference>
<sequence length="173" mass="19327">MSIVKNEAKNKNPVIAAVREQLEHRAAWLYLLCDEAQRHGLTWEDFAGDAVRRCGLFQGKGLTEKAGTQSLTGLKKTLFTLPARMVFEMKVLRCDEDHLDLDFGYCPLVKAWQKQGCSDEEIARLCDIAMCGDRAIAESFGCRLELPETIANGADRCALRFVRGTGEKTEEQG</sequence>
<proteinExistence type="predicted"/>
<protein>
    <submittedName>
        <fullName evidence="1">L-2-amino-thiazoline-4-carboxylic acid hydrolase</fullName>
    </submittedName>
</protein>